<evidence type="ECO:0000259" key="18">
    <source>
        <dbReference type="PROSITE" id="PS50894"/>
    </source>
</evidence>
<dbReference type="EMBL" id="JAOWKX010000002">
    <property type="protein sequence ID" value="MCV2884112.1"/>
    <property type="molecule type" value="Genomic_DNA"/>
</dbReference>
<dbReference type="PROSITE" id="PS50894">
    <property type="entry name" value="HPT"/>
    <property type="match status" value="1"/>
</dbReference>
<name>A0ABT3A603_9ALTE</name>
<feature type="transmembrane region" description="Helical" evidence="15">
    <location>
        <begin position="251"/>
        <end position="270"/>
    </location>
</feature>
<dbReference type="InterPro" id="IPR011006">
    <property type="entry name" value="CheY-like_superfamily"/>
</dbReference>
<comment type="subcellular location">
    <subcellularLocation>
        <location evidence="2">Cell membrane</location>
        <topology evidence="2">Multi-pass membrane protein</topology>
    </subcellularLocation>
</comment>
<evidence type="ECO:0000256" key="11">
    <source>
        <dbReference type="ARBA" id="ARBA00023136"/>
    </source>
</evidence>
<dbReference type="InterPro" id="IPR005467">
    <property type="entry name" value="His_kinase_dom"/>
</dbReference>
<keyword evidence="10" id="KW-0902">Two-component regulatory system</keyword>
<dbReference type="Gene3D" id="1.10.287.130">
    <property type="match status" value="1"/>
</dbReference>
<evidence type="ECO:0000256" key="5">
    <source>
        <dbReference type="ARBA" id="ARBA00022553"/>
    </source>
</evidence>
<keyword evidence="20" id="KW-1185">Reference proteome</keyword>
<evidence type="ECO:0000256" key="9">
    <source>
        <dbReference type="ARBA" id="ARBA00022989"/>
    </source>
</evidence>
<keyword evidence="11 15" id="KW-0472">Membrane</keyword>
<evidence type="ECO:0000256" key="4">
    <source>
        <dbReference type="ARBA" id="ARBA00022475"/>
    </source>
</evidence>
<dbReference type="GO" id="GO:0005524">
    <property type="term" value="F:ATP binding"/>
    <property type="evidence" value="ECO:0007669"/>
    <property type="project" value="UniProtKB-KW"/>
</dbReference>
<evidence type="ECO:0000256" key="1">
    <source>
        <dbReference type="ARBA" id="ARBA00000085"/>
    </source>
</evidence>
<dbReference type="SMART" id="SM00448">
    <property type="entry name" value="REC"/>
    <property type="match status" value="1"/>
</dbReference>
<evidence type="ECO:0000256" key="6">
    <source>
        <dbReference type="ARBA" id="ARBA00022692"/>
    </source>
</evidence>
<keyword evidence="6 15" id="KW-0812">Transmembrane</keyword>
<dbReference type="PROSITE" id="PS50109">
    <property type="entry name" value="HIS_KIN"/>
    <property type="match status" value="1"/>
</dbReference>
<comment type="caution">
    <text evidence="19">The sequence shown here is derived from an EMBL/GenBank/DDBJ whole genome shotgun (WGS) entry which is preliminary data.</text>
</comment>
<dbReference type="InterPro" id="IPR036097">
    <property type="entry name" value="HisK_dim/P_sf"/>
</dbReference>
<dbReference type="SMART" id="SM00387">
    <property type="entry name" value="HATPase_c"/>
    <property type="match status" value="1"/>
</dbReference>
<feature type="domain" description="Histidine kinase" evidence="16">
    <location>
        <begin position="357"/>
        <end position="574"/>
    </location>
</feature>
<dbReference type="PRINTS" id="PR00344">
    <property type="entry name" value="BCTRLSENSOR"/>
</dbReference>
<feature type="transmembrane region" description="Helical" evidence="15">
    <location>
        <begin position="134"/>
        <end position="152"/>
    </location>
</feature>
<feature type="domain" description="HPt" evidence="18">
    <location>
        <begin position="732"/>
        <end position="840"/>
    </location>
</feature>
<evidence type="ECO:0000259" key="16">
    <source>
        <dbReference type="PROSITE" id="PS50109"/>
    </source>
</evidence>
<dbReference type="InterPro" id="IPR011623">
    <property type="entry name" value="7TMR_DISM_rcpt_extracell_dom1"/>
</dbReference>
<dbReference type="RefSeq" id="WP_263711318.1">
    <property type="nucleotide sequence ID" value="NZ_JAOWKX010000002.1"/>
</dbReference>
<evidence type="ECO:0000313" key="20">
    <source>
        <dbReference type="Proteomes" id="UP001652504"/>
    </source>
</evidence>
<dbReference type="Pfam" id="PF02518">
    <property type="entry name" value="HATPase_c"/>
    <property type="match status" value="1"/>
</dbReference>
<feature type="modified residue" description="Phosphohistidine" evidence="12">
    <location>
        <position position="771"/>
    </location>
</feature>
<keyword evidence="14" id="KW-0175">Coiled coil</keyword>
<dbReference type="InterPro" id="IPR008207">
    <property type="entry name" value="Sig_transdc_His_kin_Hpt_dom"/>
</dbReference>
<keyword evidence="5 13" id="KW-0597">Phosphoprotein</keyword>
<evidence type="ECO:0000256" key="8">
    <source>
        <dbReference type="ARBA" id="ARBA00022840"/>
    </source>
</evidence>
<evidence type="ECO:0000256" key="15">
    <source>
        <dbReference type="SAM" id="Phobius"/>
    </source>
</evidence>
<dbReference type="Proteomes" id="UP001652504">
    <property type="component" value="Unassembled WGS sequence"/>
</dbReference>
<organism evidence="19 20">
    <name type="scientific">Fluctibacter corallii</name>
    <dbReference type="NCBI Taxonomy" id="2984329"/>
    <lineage>
        <taxon>Bacteria</taxon>
        <taxon>Pseudomonadati</taxon>
        <taxon>Pseudomonadota</taxon>
        <taxon>Gammaproteobacteria</taxon>
        <taxon>Alteromonadales</taxon>
        <taxon>Alteromonadaceae</taxon>
        <taxon>Fluctibacter</taxon>
    </lineage>
</organism>
<dbReference type="SUPFAM" id="SSF47226">
    <property type="entry name" value="Histidine-containing phosphotransfer domain, HPT domain"/>
    <property type="match status" value="1"/>
</dbReference>
<evidence type="ECO:0000259" key="17">
    <source>
        <dbReference type="PROSITE" id="PS50110"/>
    </source>
</evidence>
<dbReference type="Gene3D" id="1.20.120.160">
    <property type="entry name" value="HPT domain"/>
    <property type="match status" value="1"/>
</dbReference>
<feature type="coiled-coil region" evidence="14">
    <location>
        <begin position="323"/>
        <end position="357"/>
    </location>
</feature>
<dbReference type="CDD" id="cd16922">
    <property type="entry name" value="HATPase_EvgS-ArcB-TorS-like"/>
    <property type="match status" value="1"/>
</dbReference>
<dbReference type="InterPro" id="IPR004358">
    <property type="entry name" value="Sig_transdc_His_kin-like_C"/>
</dbReference>
<dbReference type="PANTHER" id="PTHR45339:SF1">
    <property type="entry name" value="HYBRID SIGNAL TRANSDUCTION HISTIDINE KINASE J"/>
    <property type="match status" value="1"/>
</dbReference>
<dbReference type="InterPro" id="IPR036890">
    <property type="entry name" value="HATPase_C_sf"/>
</dbReference>
<keyword evidence="4" id="KW-1003">Cell membrane</keyword>
<dbReference type="PANTHER" id="PTHR45339">
    <property type="entry name" value="HYBRID SIGNAL TRANSDUCTION HISTIDINE KINASE J"/>
    <property type="match status" value="1"/>
</dbReference>
<dbReference type="Gene3D" id="3.30.565.10">
    <property type="entry name" value="Histidine kinase-like ATPase, C-terminal domain"/>
    <property type="match status" value="1"/>
</dbReference>
<dbReference type="InterPro" id="IPR001789">
    <property type="entry name" value="Sig_transdc_resp-reg_receiver"/>
</dbReference>
<feature type="modified residue" description="4-aspartylphosphate" evidence="13">
    <location>
        <position position="656"/>
    </location>
</feature>
<dbReference type="SMART" id="SM00388">
    <property type="entry name" value="HisKA"/>
    <property type="match status" value="1"/>
</dbReference>
<dbReference type="InterPro" id="IPR036641">
    <property type="entry name" value="HPT_dom_sf"/>
</dbReference>
<accession>A0ABT3A603</accession>
<keyword evidence="9 15" id="KW-1133">Transmembrane helix</keyword>
<feature type="transmembrane region" description="Helical" evidence="15">
    <location>
        <begin position="107"/>
        <end position="127"/>
    </location>
</feature>
<dbReference type="Pfam" id="PF00512">
    <property type="entry name" value="HisKA"/>
    <property type="match status" value="1"/>
</dbReference>
<dbReference type="InterPro" id="IPR003594">
    <property type="entry name" value="HATPase_dom"/>
</dbReference>
<dbReference type="CDD" id="cd00082">
    <property type="entry name" value="HisKA"/>
    <property type="match status" value="1"/>
</dbReference>
<dbReference type="SUPFAM" id="SSF55874">
    <property type="entry name" value="ATPase domain of HSP90 chaperone/DNA topoisomerase II/histidine kinase"/>
    <property type="match status" value="1"/>
</dbReference>
<evidence type="ECO:0000256" key="2">
    <source>
        <dbReference type="ARBA" id="ARBA00004651"/>
    </source>
</evidence>
<evidence type="ECO:0000256" key="10">
    <source>
        <dbReference type="ARBA" id="ARBA00023012"/>
    </source>
</evidence>
<protein>
    <recommendedName>
        <fullName evidence="3">histidine kinase</fullName>
        <ecNumber evidence="3">2.7.13.3</ecNumber>
    </recommendedName>
</protein>
<evidence type="ECO:0000256" key="3">
    <source>
        <dbReference type="ARBA" id="ARBA00012438"/>
    </source>
</evidence>
<reference evidence="19 20" key="1">
    <citation type="submission" date="2022-10" db="EMBL/GenBank/DDBJ databases">
        <title>Aestuariibacter sp. AA17 isolated from Montipora capitata coral fragment.</title>
        <authorList>
            <person name="Emsley S.A."/>
            <person name="Pfannmuller K.M."/>
            <person name="Loughran R.M."/>
            <person name="Shlafstein M."/>
            <person name="Papke E."/>
            <person name="Saw J.H."/>
            <person name="Ushijima B."/>
            <person name="Videau P."/>
        </authorList>
    </citation>
    <scope>NUCLEOTIDE SEQUENCE [LARGE SCALE GENOMIC DNA]</scope>
    <source>
        <strain evidence="19 20">AA17</strain>
    </source>
</reference>
<dbReference type="SUPFAM" id="SSF52172">
    <property type="entry name" value="CheY-like"/>
    <property type="match status" value="1"/>
</dbReference>
<proteinExistence type="predicted"/>
<dbReference type="SUPFAM" id="SSF47384">
    <property type="entry name" value="Homodimeric domain of signal transducing histidine kinase"/>
    <property type="match status" value="1"/>
</dbReference>
<sequence>MGDEFIAVFYLRNNSPENNWYLHPTAPLVESIETYIYSHDALIETKKSGLLHHNDIDFHFGQFVNLPFNDERLVVMHFKSRFFTSPFTVKILPKELAKNKLDTENTLLFMSIGACVALAVFNFFLYFGTQQIQYFYYATATLLFTLGWSQVFGVLSNWFGHIDIAWTLMPFFPALAIIGLFSSAFLQLKSRSPKLNALMKIAVISSLLCIPIPFINIGASIVAVSIVGALTLNISMISGIYAWIQGYSPARYFVIALTMIMLPTMLVHMSNLGVIANIDANIYLMAQLGYTLDTLLLAFALAEKYRVLHQQHKEMNILLESRVEERTQALNDAKLALEHLIDELKQADNAKNTFLANMSHEIRTPLTAIIGYADGLLEGDINRSEQENVIKVISQNGNHLLAIISDILDLTKIEANKLTLEVVATDIASLLNEVTSLAEMQAKQKALSFRLECEFPLPKTLYTDPTRLRQILFNLVSNAIKFTDAGEIILNVAFNNQTLQFDVKDTGIGMTADVRKALFKPFEQGDSTTSRKYGGSGLGLSISQRLAQHMGGTLSVESTVDVGSTFSLALPLTEHAYEGLIDKLAPVVSNTLSAIPHKPDFVGAQVLLVEDHFHNRELIIKLLNAFNFEVDAVTNGKEATALLTNQQNAYDIVLMDIQMPELDGIQTLFALRKLGDLTPIIAFTANSMEHEVNHYLRQGFTAHLSKPIDRNAMLRTFTQLLPCHTEQHAMLGAEELESLCNGYFKDIKMQLFSVLKANDNGDIKTLVTLIHNMKGSAQSFGFDLLTELAQELEFAIQQQQHQQQRLLIEKLHLLHKFFQTDQIDALSQAITNHGFRLSQVIESLQANIEIWKAWQIHLQEDISALDWERVAANSVRFVRPFELLSLSHCASLSLSIYDACHFELKDIKRIQSYCDELAVSLSALAEALPPEPLSP</sequence>
<keyword evidence="7" id="KW-0547">Nucleotide-binding</keyword>
<evidence type="ECO:0000256" key="13">
    <source>
        <dbReference type="PROSITE-ProRule" id="PRU00169"/>
    </source>
</evidence>
<dbReference type="Pfam" id="PF01627">
    <property type="entry name" value="Hpt"/>
    <property type="match status" value="1"/>
</dbReference>
<feature type="transmembrane region" description="Helical" evidence="15">
    <location>
        <begin position="164"/>
        <end position="185"/>
    </location>
</feature>
<dbReference type="Pfam" id="PF07695">
    <property type="entry name" value="7TMR-DISM_7TM"/>
    <property type="match status" value="1"/>
</dbReference>
<evidence type="ECO:0000313" key="19">
    <source>
        <dbReference type="EMBL" id="MCV2884112.1"/>
    </source>
</evidence>
<evidence type="ECO:0000256" key="14">
    <source>
        <dbReference type="SAM" id="Coils"/>
    </source>
</evidence>
<dbReference type="Pfam" id="PF00072">
    <property type="entry name" value="Response_reg"/>
    <property type="match status" value="1"/>
</dbReference>
<gene>
    <name evidence="19" type="ORF">OE749_05355</name>
</gene>
<feature type="transmembrane region" description="Helical" evidence="15">
    <location>
        <begin position="221"/>
        <end position="244"/>
    </location>
</feature>
<comment type="catalytic activity">
    <reaction evidence="1">
        <text>ATP + protein L-histidine = ADP + protein N-phospho-L-histidine.</text>
        <dbReference type="EC" id="2.7.13.3"/>
    </reaction>
</comment>
<dbReference type="EC" id="2.7.13.3" evidence="3"/>
<feature type="transmembrane region" description="Helical" evidence="15">
    <location>
        <begin position="197"/>
        <end position="215"/>
    </location>
</feature>
<dbReference type="CDD" id="cd17546">
    <property type="entry name" value="REC_hyHK_CKI1_RcsC-like"/>
    <property type="match status" value="1"/>
</dbReference>
<dbReference type="Gene3D" id="3.40.50.2300">
    <property type="match status" value="1"/>
</dbReference>
<dbReference type="PROSITE" id="PS50110">
    <property type="entry name" value="RESPONSE_REGULATORY"/>
    <property type="match status" value="1"/>
</dbReference>
<keyword evidence="8 19" id="KW-0067">ATP-binding</keyword>
<feature type="domain" description="Response regulatory" evidence="17">
    <location>
        <begin position="605"/>
        <end position="721"/>
    </location>
</feature>
<dbReference type="InterPro" id="IPR003661">
    <property type="entry name" value="HisK_dim/P_dom"/>
</dbReference>
<evidence type="ECO:0000256" key="7">
    <source>
        <dbReference type="ARBA" id="ARBA00022741"/>
    </source>
</evidence>
<evidence type="ECO:0000256" key="12">
    <source>
        <dbReference type="PROSITE-ProRule" id="PRU00110"/>
    </source>
</evidence>